<keyword evidence="1" id="KW-0479">Metal-binding</keyword>
<dbReference type="Gene3D" id="3.30.40.10">
    <property type="entry name" value="Zinc/RING finger domain, C3HC4 (zinc finger)"/>
    <property type="match status" value="1"/>
</dbReference>
<dbReference type="CDD" id="cd16448">
    <property type="entry name" value="RING-H2"/>
    <property type="match status" value="1"/>
</dbReference>
<evidence type="ECO:0000259" key="3">
    <source>
        <dbReference type="PROSITE" id="PS50089"/>
    </source>
</evidence>
<feature type="domain" description="RING-type" evidence="3">
    <location>
        <begin position="8"/>
        <end position="47"/>
    </location>
</feature>
<dbReference type="InterPro" id="IPR037381">
    <property type="entry name" value="RFWD3"/>
</dbReference>
<dbReference type="InterPro" id="IPR001841">
    <property type="entry name" value="Znf_RING"/>
</dbReference>
<proteinExistence type="predicted"/>
<keyword evidence="5" id="KW-1185">Reference proteome</keyword>
<comment type="caution">
    <text evidence="4">The sequence shown here is derived from an EMBL/GenBank/DDBJ whole genome shotgun (WGS) entry which is preliminary data.</text>
</comment>
<sequence>MSVNLSNCSICLELLEDNICTTRCGHIYHTFCLRSWMLNKRSCPLCKKQVGKKSPVQLYTSPIDIAREIINKNAENGDDEEIKKFEIGFLKTENRNLHRYNKEIKTENGTLRDLLRERNEDLKIKEKSKNELENILIKIQNSNNDKNEILKQKTLKINKLNKEIEQLKNMNNCIQIANEIKGDVFTENFFGPETTFEEKYNVTKISYLYTQSEYKRVNNQLRELRHILENKESDFKEQISNLKYKNSLLKSSLLSKQLKLNEKKLDLESSLRESIVKENSKLDIGDLRKDDTKSDSKFSDSNFFDGKFYSQTFFYQQKHFRKKRGLFKQNKAADDYQTEVSSFFSSK</sequence>
<dbReference type="PANTHER" id="PTHR16047">
    <property type="entry name" value="RFWD3 PROTEIN"/>
    <property type="match status" value="1"/>
</dbReference>
<protein>
    <recommendedName>
        <fullName evidence="3">RING-type domain-containing protein</fullName>
    </recommendedName>
</protein>
<name>A0ABV2AFS8_9EUKA</name>
<dbReference type="PANTHER" id="PTHR16047:SF7">
    <property type="entry name" value="E3 UBIQUITIN-PROTEIN LIGASE RFWD3"/>
    <property type="match status" value="1"/>
</dbReference>
<feature type="coiled-coil region" evidence="2">
    <location>
        <begin position="97"/>
        <end position="177"/>
    </location>
</feature>
<dbReference type="Pfam" id="PF13639">
    <property type="entry name" value="zf-RING_2"/>
    <property type="match status" value="1"/>
</dbReference>
<accession>A0ABV2AFS8</accession>
<dbReference type="SMART" id="SM00184">
    <property type="entry name" value="RING"/>
    <property type="match status" value="1"/>
</dbReference>
<dbReference type="InterPro" id="IPR013083">
    <property type="entry name" value="Znf_RING/FYVE/PHD"/>
</dbReference>
<evidence type="ECO:0000256" key="1">
    <source>
        <dbReference type="PROSITE-ProRule" id="PRU00175"/>
    </source>
</evidence>
<keyword evidence="1" id="KW-0863">Zinc-finger</keyword>
<gene>
    <name evidence="4" type="ORF">MHBO_000488</name>
</gene>
<dbReference type="Proteomes" id="UP001439008">
    <property type="component" value="Unassembled WGS sequence"/>
</dbReference>
<reference evidence="4 5" key="1">
    <citation type="journal article" date="2024" name="BMC Biol.">
        <title>Comparative genomics of Ascetosporea gives new insight into the evolutionary basis for animal parasitism in Rhizaria.</title>
        <authorList>
            <person name="Hiltunen Thoren M."/>
            <person name="Onut-Brannstrom I."/>
            <person name="Alfjorden A."/>
            <person name="Peckova H."/>
            <person name="Swords F."/>
            <person name="Hooper C."/>
            <person name="Holzer A.S."/>
            <person name="Bass D."/>
            <person name="Burki F."/>
        </authorList>
    </citation>
    <scope>NUCLEOTIDE SEQUENCE [LARGE SCALE GENOMIC DNA]</scope>
    <source>
        <strain evidence="4">20-A016</strain>
    </source>
</reference>
<evidence type="ECO:0000313" key="4">
    <source>
        <dbReference type="EMBL" id="MES1918528.1"/>
    </source>
</evidence>
<keyword evidence="2" id="KW-0175">Coiled coil</keyword>
<dbReference type="PROSITE" id="PS50089">
    <property type="entry name" value="ZF_RING_2"/>
    <property type="match status" value="1"/>
</dbReference>
<organism evidence="4 5">
    <name type="scientific">Bonamia ostreae</name>
    <dbReference type="NCBI Taxonomy" id="126728"/>
    <lineage>
        <taxon>Eukaryota</taxon>
        <taxon>Sar</taxon>
        <taxon>Rhizaria</taxon>
        <taxon>Endomyxa</taxon>
        <taxon>Ascetosporea</taxon>
        <taxon>Haplosporida</taxon>
        <taxon>Bonamia</taxon>
    </lineage>
</organism>
<dbReference type="EMBL" id="JBDODL010000077">
    <property type="protein sequence ID" value="MES1918528.1"/>
    <property type="molecule type" value="Genomic_DNA"/>
</dbReference>
<keyword evidence="1" id="KW-0862">Zinc</keyword>
<dbReference type="SUPFAM" id="SSF57850">
    <property type="entry name" value="RING/U-box"/>
    <property type="match status" value="1"/>
</dbReference>
<evidence type="ECO:0000256" key="2">
    <source>
        <dbReference type="SAM" id="Coils"/>
    </source>
</evidence>
<evidence type="ECO:0000313" key="5">
    <source>
        <dbReference type="Proteomes" id="UP001439008"/>
    </source>
</evidence>